<sequence length="382" mass="42237">MTKDRQSRVNHEYEASFNWDLDRHLSSRRRRPLGGSRLAWGAAVISLLAMLTLAGCGGTSKSTAASGGEGDSQYETLELRYQGGVGSVTYPELAEALGYLAPIKLKWIGNTISGPQDIQTAATGQSDFGGAFNGAIVKLISAGAPVKAVIGYYGVDKDTYIGFYTLDDSPIKTAKDLIGKKIGVNTLGAHSEFVIKEYLRRNGLTEDEIKQVTLVVIPPVNAEQSLRQKQIDVAALGSILRDKALERGGIRPLFTDYDLFGTFTAGSYVFTDKFIKENPNTVRKFVEATGKAIEWARTTPREQVIAKYKEIIDKRDRKEDTTAIQYWKSTGIAGAGGYIRKDEFQVWTDWLVKDGELKEGQIKLEDLYTNEFSAFKDTEEKK</sequence>
<proteinExistence type="predicted"/>
<organism evidence="3 4">
    <name type="scientific">Paenibacillus cellulosilyticus</name>
    <dbReference type="NCBI Taxonomy" id="375489"/>
    <lineage>
        <taxon>Bacteria</taxon>
        <taxon>Bacillati</taxon>
        <taxon>Bacillota</taxon>
        <taxon>Bacilli</taxon>
        <taxon>Bacillales</taxon>
        <taxon>Paenibacillaceae</taxon>
        <taxon>Paenibacillus</taxon>
    </lineage>
</organism>
<protein>
    <submittedName>
        <fullName evidence="3">ABC-type nitrate/sulfonate/bicarbonate transport system substrate-binding protein</fullName>
    </submittedName>
</protein>
<dbReference type="SUPFAM" id="SSF53850">
    <property type="entry name" value="Periplasmic binding protein-like II"/>
    <property type="match status" value="1"/>
</dbReference>
<dbReference type="PANTHER" id="PTHR30024:SF42">
    <property type="entry name" value="ALIPHATIC SULFONATES-BINDING PROTEIN-RELATED"/>
    <property type="match status" value="1"/>
</dbReference>
<dbReference type="EMBL" id="QGTQ01000032">
    <property type="protein sequence ID" value="PWV94291.1"/>
    <property type="molecule type" value="Genomic_DNA"/>
</dbReference>
<keyword evidence="1" id="KW-1133">Transmembrane helix</keyword>
<dbReference type="AlphaFoldDB" id="A0A2V2YLE2"/>
<name>A0A2V2YLE2_9BACL</name>
<keyword evidence="1" id="KW-0812">Transmembrane</keyword>
<dbReference type="Proteomes" id="UP000246635">
    <property type="component" value="Unassembled WGS sequence"/>
</dbReference>
<accession>A0A2V2YLE2</accession>
<evidence type="ECO:0000313" key="3">
    <source>
        <dbReference type="EMBL" id="PWV94291.1"/>
    </source>
</evidence>
<keyword evidence="4" id="KW-1185">Reference proteome</keyword>
<comment type="caution">
    <text evidence="3">The sequence shown here is derived from an EMBL/GenBank/DDBJ whole genome shotgun (WGS) entry which is preliminary data.</text>
</comment>
<feature type="domain" description="SsuA/THI5-like" evidence="2">
    <location>
        <begin position="117"/>
        <end position="302"/>
    </location>
</feature>
<gene>
    <name evidence="3" type="ORF">DFQ01_1329</name>
</gene>
<keyword evidence="1" id="KW-0472">Membrane</keyword>
<dbReference type="InterPro" id="IPR015168">
    <property type="entry name" value="SsuA/THI5"/>
</dbReference>
<evidence type="ECO:0000259" key="2">
    <source>
        <dbReference type="Pfam" id="PF09084"/>
    </source>
</evidence>
<feature type="transmembrane region" description="Helical" evidence="1">
    <location>
        <begin position="38"/>
        <end position="55"/>
    </location>
</feature>
<dbReference type="Pfam" id="PF09084">
    <property type="entry name" value="NMT1"/>
    <property type="match status" value="1"/>
</dbReference>
<evidence type="ECO:0000313" key="4">
    <source>
        <dbReference type="Proteomes" id="UP000246635"/>
    </source>
</evidence>
<dbReference type="PANTHER" id="PTHR30024">
    <property type="entry name" value="ALIPHATIC SULFONATES-BINDING PROTEIN-RELATED"/>
    <property type="match status" value="1"/>
</dbReference>
<dbReference type="Gene3D" id="3.40.190.10">
    <property type="entry name" value="Periplasmic binding protein-like II"/>
    <property type="match status" value="2"/>
</dbReference>
<reference evidence="3 4" key="1">
    <citation type="submission" date="2018-05" db="EMBL/GenBank/DDBJ databases">
        <title>Genomic Encyclopedia of Type Strains, Phase III (KMG-III): the genomes of soil and plant-associated and newly described type strains.</title>
        <authorList>
            <person name="Whitman W."/>
        </authorList>
    </citation>
    <scope>NUCLEOTIDE SEQUENCE [LARGE SCALE GENOMIC DNA]</scope>
    <source>
        <strain evidence="3 4">CECT 5696</strain>
    </source>
</reference>
<evidence type="ECO:0000256" key="1">
    <source>
        <dbReference type="SAM" id="Phobius"/>
    </source>
</evidence>